<dbReference type="EMBL" id="QJNU01000120">
    <property type="protein sequence ID" value="RYP06676.1"/>
    <property type="molecule type" value="Genomic_DNA"/>
</dbReference>
<feature type="region of interest" description="Disordered" evidence="2">
    <location>
        <begin position="398"/>
        <end position="510"/>
    </location>
</feature>
<comment type="caution">
    <text evidence="3">The sequence shown here is derived from an EMBL/GenBank/DDBJ whole genome shotgun (WGS) entry which is preliminary data.</text>
</comment>
<feature type="region of interest" description="Disordered" evidence="2">
    <location>
        <begin position="103"/>
        <end position="140"/>
    </location>
</feature>
<feature type="compositionally biased region" description="Pro residues" evidence="2">
    <location>
        <begin position="500"/>
        <end position="510"/>
    </location>
</feature>
<dbReference type="GO" id="GO:0008270">
    <property type="term" value="F:zinc ion binding"/>
    <property type="evidence" value="ECO:0007669"/>
    <property type="project" value="InterPro"/>
</dbReference>
<evidence type="ECO:0000256" key="1">
    <source>
        <dbReference type="ARBA" id="ARBA00023242"/>
    </source>
</evidence>
<dbReference type="STRING" id="155417.A0A4Q4TI71"/>
<feature type="compositionally biased region" description="Basic and acidic residues" evidence="2">
    <location>
        <begin position="585"/>
        <end position="594"/>
    </location>
</feature>
<dbReference type="OrthoDB" id="4850804at2759"/>
<feature type="compositionally biased region" description="Low complexity" evidence="2">
    <location>
        <begin position="114"/>
        <end position="132"/>
    </location>
</feature>
<keyword evidence="4" id="KW-1185">Reference proteome</keyword>
<feature type="compositionally biased region" description="Polar residues" evidence="2">
    <location>
        <begin position="433"/>
        <end position="445"/>
    </location>
</feature>
<feature type="region of interest" description="Disordered" evidence="2">
    <location>
        <begin position="585"/>
        <end position="635"/>
    </location>
</feature>
<evidence type="ECO:0000313" key="3">
    <source>
        <dbReference type="EMBL" id="RYP06676.1"/>
    </source>
</evidence>
<feature type="compositionally biased region" description="Basic and acidic residues" evidence="2">
    <location>
        <begin position="413"/>
        <end position="428"/>
    </location>
</feature>
<evidence type="ECO:0000313" key="4">
    <source>
        <dbReference type="Proteomes" id="UP000293360"/>
    </source>
</evidence>
<feature type="compositionally biased region" description="Polar residues" evidence="2">
    <location>
        <begin position="490"/>
        <end position="499"/>
    </location>
</feature>
<dbReference type="InterPro" id="IPR001138">
    <property type="entry name" value="Zn2Cys6_DnaBD"/>
</dbReference>
<proteinExistence type="predicted"/>
<dbReference type="Proteomes" id="UP000293360">
    <property type="component" value="Unassembled WGS sequence"/>
</dbReference>
<sequence length="812" mass="87257">MSSSQNNNNNLMGFSVHQPSVGAALQFFPPMGSKELDQMIDAYVPGNASILDKRTVVTCEFVQHSIATGELFKFFLVYPSSVPNSLDSPASLQDSGYSSFNTSPVMPEGQWANTASPSTSKPRSPSKKATASDFSHMPGMKIMTKDGVDVTNSASRGCKTKEQRDHAHLMRIIKACESCRKKKVRCDPSHKKRSSSQSQPPEPKSHKKVKKASIAAKVANPQMCVSDHTAVFPSASFAGSRYPPEETSDSPEWMSSFDSFVPTDEIDIFSEMENWDQFINYGDDSTAVQQDYNFNVDHFSPTTSSTNSTSPSQPFTPATRGLSWDGFEFTPAGDFTFDNGVAYAGAFASGEVAPTLPYLNPGGIEGGTNYLDFNLYSPGSTSDEDLGFSRDIAAASPQQESFDHLGGHQNDGSYERVSDHRHKSELNDRLPNAGQSTESIRQSSVAGDHQASLFSGQETIPAPGSSHDKSRSSLQSAADATRCTGLARVDNQQVPAGNNPQPPLIPPRDPNVPPGLRREAAIDSGYMHRASAEESQATQSSRSRTKFQVILQASATSSRTPLMPDNLKTMSGESSLSSAVNVRHDSTHARERHVSSVGLRSNSLQTSTAQPEQGNLVSSLRSTSGRCSTGTVSHSTSADAASLSPVAGTYSTRSSAKQGGLRETNIAASTISIAEKMGLEDTDLTSAMCLYESKQRSPLRGEGTPSILHQPDRVEIAVFVCLTALALFSKSAVSLTVGTLFVISAFVGLWRQTSPCADKLGLSAQRLSFAGQFTVGQKPIFAVICLERPTSWTRPTAYGSGTYLLGCQKVRQ</sequence>
<accession>A0A4Q4TI71</accession>
<dbReference type="GO" id="GO:0000981">
    <property type="term" value="F:DNA-binding transcription factor activity, RNA polymerase II-specific"/>
    <property type="evidence" value="ECO:0007669"/>
    <property type="project" value="InterPro"/>
</dbReference>
<feature type="region of interest" description="Disordered" evidence="2">
    <location>
        <begin position="184"/>
        <end position="212"/>
    </location>
</feature>
<feature type="compositionally biased region" description="Basic residues" evidence="2">
    <location>
        <begin position="184"/>
        <end position="194"/>
    </location>
</feature>
<gene>
    <name evidence="3" type="ORF">DL764_003022</name>
</gene>
<evidence type="ECO:0000256" key="2">
    <source>
        <dbReference type="SAM" id="MobiDB-lite"/>
    </source>
</evidence>
<reference evidence="3 4" key="1">
    <citation type="submission" date="2018-06" db="EMBL/GenBank/DDBJ databases">
        <title>Complete Genomes of Monosporascus.</title>
        <authorList>
            <person name="Robinson A.J."/>
            <person name="Natvig D.O."/>
        </authorList>
    </citation>
    <scope>NUCLEOTIDE SEQUENCE [LARGE SCALE GENOMIC DNA]</scope>
    <source>
        <strain evidence="3 4">CBS 110550</strain>
    </source>
</reference>
<dbReference type="AlphaFoldDB" id="A0A4Q4TI71"/>
<name>A0A4Q4TI71_9PEZI</name>
<feature type="compositionally biased region" description="Polar residues" evidence="2">
    <location>
        <begin position="598"/>
        <end position="635"/>
    </location>
</feature>
<dbReference type="CDD" id="cd00067">
    <property type="entry name" value="GAL4"/>
    <property type="match status" value="1"/>
</dbReference>
<protein>
    <submittedName>
        <fullName evidence="3">Uncharacterized protein</fullName>
    </submittedName>
</protein>
<keyword evidence="1" id="KW-0539">Nucleus</keyword>
<organism evidence="3 4">
    <name type="scientific">Monosporascus ibericus</name>
    <dbReference type="NCBI Taxonomy" id="155417"/>
    <lineage>
        <taxon>Eukaryota</taxon>
        <taxon>Fungi</taxon>
        <taxon>Dikarya</taxon>
        <taxon>Ascomycota</taxon>
        <taxon>Pezizomycotina</taxon>
        <taxon>Sordariomycetes</taxon>
        <taxon>Xylariomycetidae</taxon>
        <taxon>Xylariales</taxon>
        <taxon>Xylariales incertae sedis</taxon>
        <taxon>Monosporascus</taxon>
    </lineage>
</organism>